<feature type="transmembrane region" description="Helical" evidence="18">
    <location>
        <begin position="122"/>
        <end position="139"/>
    </location>
</feature>
<dbReference type="NCBIfam" id="TIGR00560">
    <property type="entry name" value="pgsA"/>
    <property type="match status" value="1"/>
</dbReference>
<keyword evidence="13" id="KW-0594">Phospholipid biosynthesis</keyword>
<proteinExistence type="inferred from homology"/>
<dbReference type="EC" id="2.7.8.5" evidence="5 16"/>
<evidence type="ECO:0000256" key="3">
    <source>
        <dbReference type="ARBA" id="ARBA00005042"/>
    </source>
</evidence>
<protein>
    <recommendedName>
        <fullName evidence="6 16">CDP-diacylglycerol--glycerol-3-phosphate 3-phosphatidyltransferase</fullName>
        <ecNumber evidence="5 16">2.7.8.5</ecNumber>
    </recommendedName>
</protein>
<evidence type="ECO:0000256" key="11">
    <source>
        <dbReference type="ARBA" id="ARBA00023098"/>
    </source>
</evidence>
<dbReference type="InterPro" id="IPR004570">
    <property type="entry name" value="Phosphatidylglycerol_P_synth"/>
</dbReference>
<feature type="transmembrane region" description="Helical" evidence="18">
    <location>
        <begin position="145"/>
        <end position="165"/>
    </location>
</feature>
<dbReference type="InterPro" id="IPR048254">
    <property type="entry name" value="CDP_ALCOHOL_P_TRANSF_CS"/>
</dbReference>
<dbReference type="AlphaFoldDB" id="A0A926EUY9"/>
<evidence type="ECO:0000256" key="4">
    <source>
        <dbReference type="ARBA" id="ARBA00010441"/>
    </source>
</evidence>
<evidence type="ECO:0000256" key="13">
    <source>
        <dbReference type="ARBA" id="ARBA00023209"/>
    </source>
</evidence>
<name>A0A926EUY9_9FIRM</name>
<organism evidence="19 20">
    <name type="scientific">Paratissierella segnis</name>
    <dbReference type="NCBI Taxonomy" id="2763679"/>
    <lineage>
        <taxon>Bacteria</taxon>
        <taxon>Bacillati</taxon>
        <taxon>Bacillota</taxon>
        <taxon>Tissierellia</taxon>
        <taxon>Tissierellales</taxon>
        <taxon>Tissierellaceae</taxon>
        <taxon>Paratissierella</taxon>
    </lineage>
</organism>
<evidence type="ECO:0000256" key="16">
    <source>
        <dbReference type="NCBIfam" id="TIGR00560"/>
    </source>
</evidence>
<keyword evidence="9 18" id="KW-0812">Transmembrane</keyword>
<dbReference type="GO" id="GO:0016020">
    <property type="term" value="C:membrane"/>
    <property type="evidence" value="ECO:0007669"/>
    <property type="project" value="UniProtKB-SubCell"/>
</dbReference>
<dbReference type="PIRSF" id="PIRSF000847">
    <property type="entry name" value="Phos_ph_gly_syn"/>
    <property type="match status" value="1"/>
</dbReference>
<comment type="catalytic activity">
    <reaction evidence="15">
        <text>a CDP-1,2-diacyl-sn-glycerol + sn-glycerol 3-phosphate = a 1,2-diacyl-sn-glycero-3-phospho-(1'-sn-glycero-3'-phosphate) + CMP + H(+)</text>
        <dbReference type="Rhea" id="RHEA:12593"/>
        <dbReference type="ChEBI" id="CHEBI:15378"/>
        <dbReference type="ChEBI" id="CHEBI:57597"/>
        <dbReference type="ChEBI" id="CHEBI:58332"/>
        <dbReference type="ChEBI" id="CHEBI:60110"/>
        <dbReference type="ChEBI" id="CHEBI:60377"/>
        <dbReference type="EC" id="2.7.8.5"/>
    </reaction>
</comment>
<dbReference type="Pfam" id="PF01066">
    <property type="entry name" value="CDP-OH_P_transf"/>
    <property type="match status" value="1"/>
</dbReference>
<evidence type="ECO:0000313" key="19">
    <source>
        <dbReference type="EMBL" id="MBC8589391.1"/>
    </source>
</evidence>
<evidence type="ECO:0000256" key="6">
    <source>
        <dbReference type="ARBA" id="ARBA00014944"/>
    </source>
</evidence>
<evidence type="ECO:0000256" key="15">
    <source>
        <dbReference type="ARBA" id="ARBA00048586"/>
    </source>
</evidence>
<dbReference type="GO" id="GO:0046474">
    <property type="term" value="P:glycerophospholipid biosynthetic process"/>
    <property type="evidence" value="ECO:0007669"/>
    <property type="project" value="TreeGrafter"/>
</dbReference>
<comment type="function">
    <text evidence="1">This protein catalyzes the committed step to the synthesis of the acidic phospholipids.</text>
</comment>
<evidence type="ECO:0000256" key="10">
    <source>
        <dbReference type="ARBA" id="ARBA00022989"/>
    </source>
</evidence>
<evidence type="ECO:0000256" key="17">
    <source>
        <dbReference type="RuleBase" id="RU003750"/>
    </source>
</evidence>
<dbReference type="RefSeq" id="WP_262430860.1">
    <property type="nucleotide sequence ID" value="NZ_JACRTG010000034.1"/>
</dbReference>
<evidence type="ECO:0000256" key="1">
    <source>
        <dbReference type="ARBA" id="ARBA00003973"/>
    </source>
</evidence>
<evidence type="ECO:0000256" key="7">
    <source>
        <dbReference type="ARBA" id="ARBA00022516"/>
    </source>
</evidence>
<feature type="transmembrane region" description="Helical" evidence="18">
    <location>
        <begin position="7"/>
        <end position="24"/>
    </location>
</feature>
<evidence type="ECO:0000256" key="2">
    <source>
        <dbReference type="ARBA" id="ARBA00004141"/>
    </source>
</evidence>
<keyword evidence="8 17" id="KW-0808">Transferase</keyword>
<sequence>MKIPNLISIFRLFLIPVFLLVFHSDIENRILYSGLIFLLAGISDILDGYIARKYNLTSKLGAMLDPLADKLMSFAVLISFTTVKLIPLWILIPFLIKELIMIFGAAFLYLRRDNIVIPAKPYGKAGTVFLYISIFSIVLRVPKNISYILLTITLIINLVAFYNYLKISLYSIKNQS</sequence>
<keyword evidence="7" id="KW-0444">Lipid biosynthesis</keyword>
<dbReference type="EMBL" id="JACRTG010000034">
    <property type="protein sequence ID" value="MBC8589391.1"/>
    <property type="molecule type" value="Genomic_DNA"/>
</dbReference>
<dbReference type="PROSITE" id="PS00379">
    <property type="entry name" value="CDP_ALCOHOL_P_TRANSF"/>
    <property type="match status" value="1"/>
</dbReference>
<evidence type="ECO:0000256" key="8">
    <source>
        <dbReference type="ARBA" id="ARBA00022679"/>
    </source>
</evidence>
<comment type="similarity">
    <text evidence="4 17">Belongs to the CDP-alcohol phosphatidyltransferase class-I family.</text>
</comment>
<keyword evidence="11" id="KW-0443">Lipid metabolism</keyword>
<evidence type="ECO:0000313" key="20">
    <source>
        <dbReference type="Proteomes" id="UP000601171"/>
    </source>
</evidence>
<feature type="transmembrane region" description="Helical" evidence="18">
    <location>
        <begin position="30"/>
        <end position="50"/>
    </location>
</feature>
<reference evidence="19" key="1">
    <citation type="submission" date="2020-08" db="EMBL/GenBank/DDBJ databases">
        <title>Genome public.</title>
        <authorList>
            <person name="Liu C."/>
            <person name="Sun Q."/>
        </authorList>
    </citation>
    <scope>NUCLEOTIDE SEQUENCE</scope>
    <source>
        <strain evidence="19">BX21</strain>
    </source>
</reference>
<comment type="subcellular location">
    <subcellularLocation>
        <location evidence="2">Membrane</location>
        <topology evidence="2">Multi-pass membrane protein</topology>
    </subcellularLocation>
</comment>
<keyword evidence="20" id="KW-1185">Reference proteome</keyword>
<dbReference type="Proteomes" id="UP000601171">
    <property type="component" value="Unassembled WGS sequence"/>
</dbReference>
<accession>A0A926EUY9</accession>
<dbReference type="InterPro" id="IPR050324">
    <property type="entry name" value="CDP-alcohol_PTase-I"/>
</dbReference>
<dbReference type="PANTHER" id="PTHR14269">
    <property type="entry name" value="CDP-DIACYLGLYCEROL--GLYCEROL-3-PHOSPHATE 3-PHOSPHATIDYLTRANSFERASE-RELATED"/>
    <property type="match status" value="1"/>
</dbReference>
<evidence type="ECO:0000256" key="14">
    <source>
        <dbReference type="ARBA" id="ARBA00023264"/>
    </source>
</evidence>
<evidence type="ECO:0000256" key="9">
    <source>
        <dbReference type="ARBA" id="ARBA00022692"/>
    </source>
</evidence>
<comment type="caution">
    <text evidence="19">The sequence shown here is derived from an EMBL/GenBank/DDBJ whole genome shotgun (WGS) entry which is preliminary data.</text>
</comment>
<dbReference type="GO" id="GO:0008444">
    <property type="term" value="F:CDP-diacylglycerol-glycerol-3-phosphate 3-phosphatidyltransferase activity"/>
    <property type="evidence" value="ECO:0007669"/>
    <property type="project" value="UniProtKB-UniRule"/>
</dbReference>
<keyword evidence="14" id="KW-1208">Phospholipid metabolism</keyword>
<evidence type="ECO:0000256" key="5">
    <source>
        <dbReference type="ARBA" id="ARBA00013170"/>
    </source>
</evidence>
<evidence type="ECO:0000256" key="18">
    <source>
        <dbReference type="SAM" id="Phobius"/>
    </source>
</evidence>
<keyword evidence="12 18" id="KW-0472">Membrane</keyword>
<gene>
    <name evidence="19" type="primary">pgsA</name>
    <name evidence="19" type="ORF">H8707_14340</name>
</gene>
<dbReference type="InterPro" id="IPR000462">
    <property type="entry name" value="CDP-OH_P_trans"/>
</dbReference>
<comment type="pathway">
    <text evidence="3">Phospholipid metabolism; phosphatidylglycerol biosynthesis; phosphatidylglycerol from CDP-diacylglycerol: step 1/2.</text>
</comment>
<dbReference type="InterPro" id="IPR043130">
    <property type="entry name" value="CDP-OH_PTrfase_TM_dom"/>
</dbReference>
<dbReference type="Gene3D" id="1.20.120.1760">
    <property type="match status" value="1"/>
</dbReference>
<feature type="transmembrane region" description="Helical" evidence="18">
    <location>
        <begin position="86"/>
        <end position="110"/>
    </location>
</feature>
<keyword evidence="10 18" id="KW-1133">Transmembrane helix</keyword>
<dbReference type="PANTHER" id="PTHR14269:SF62">
    <property type="entry name" value="CDP-DIACYLGLYCEROL--GLYCEROL-3-PHOSPHATE 3-PHOSPHATIDYLTRANSFERASE 1, CHLOROPLASTIC"/>
    <property type="match status" value="1"/>
</dbReference>
<evidence type="ECO:0000256" key="12">
    <source>
        <dbReference type="ARBA" id="ARBA00023136"/>
    </source>
</evidence>